<keyword evidence="2" id="KW-0472">Membrane</keyword>
<evidence type="ECO:0000313" key="4">
    <source>
        <dbReference type="Proteomes" id="UP000006001"/>
    </source>
</evidence>
<dbReference type="STRING" id="649764.HMPREF0762_00573"/>
<evidence type="ECO:0000256" key="1">
    <source>
        <dbReference type="SAM" id="MobiDB-lite"/>
    </source>
</evidence>
<dbReference type="Proteomes" id="UP000006001">
    <property type="component" value="Unassembled WGS sequence"/>
</dbReference>
<dbReference type="AlphaFoldDB" id="D0WF61"/>
<keyword evidence="4" id="KW-1185">Reference proteome</keyword>
<feature type="transmembrane region" description="Helical" evidence="2">
    <location>
        <begin position="124"/>
        <end position="145"/>
    </location>
</feature>
<dbReference type="HOGENOM" id="CLU_015927_0_0_11"/>
<feature type="transmembrane region" description="Helical" evidence="2">
    <location>
        <begin position="86"/>
        <end position="104"/>
    </location>
</feature>
<feature type="region of interest" description="Disordered" evidence="1">
    <location>
        <begin position="608"/>
        <end position="644"/>
    </location>
</feature>
<dbReference type="eggNOG" id="ENOG502Z7PD">
    <property type="taxonomic scope" value="Bacteria"/>
</dbReference>
<evidence type="ECO:0000256" key="2">
    <source>
        <dbReference type="SAM" id="Phobius"/>
    </source>
</evidence>
<proteinExistence type="predicted"/>
<sequence length="644" mass="69196">MARNDNPLDSFFQQIFAGVPMGDVRSDDAGIPHVDFSQTANVSDIKDRFAAMSRRSLVGIAAVALIVLGCAYWWFHPALNIHNPDIWALLFPLAIALFVLFRSARATYEKGGGSHEPSPSKAKLFKGLALIPLVVLAAGIVGWLLSASFFPGNAKKFASILPTEEYEFAEDIAQVNYDEIPVIDRDSAVLLGNRTMGSISDLVSQFEISPIYSQINYNDRPVRVSPLVYADLFKWLQNRGTGIPAYAIVDMTTQDAQVVRLDEDKGIKYSESEPLARNIDRYVQLKYPTYMFGEKSFEIDDEGNPWWICPVRTFTLGLFGGETVSRAVLVNAVTGETQDLAVDEVPGWVDRVYPSDLLIRQYNWRGAYSNGWFNSWLGQNGVVQTTPGINGAAGYNYIAKDDDVWLYTGVTSATGDNSIIGFVLINQRTAESHFYSVAGATEESAMSSAEGQVQNLRYAATFPLLINVSDRPTYFMALKDGAGLVKKYAMVDIERYQNVAVGDTVAETQKTYESLIAADGGSADSGAPAKTFEASGTIATVAQAVIEGNSHFYVTLEGDDHIYDFPLPALVQVVGYGVGDHISFSYVEGSPTSPVSEIADAKLAASASASGGSEGAGAPASGAASGSVSASENEPAGGATSASA</sequence>
<comment type="caution">
    <text evidence="3">The sequence shown here is derived from an EMBL/GenBank/DDBJ whole genome shotgun (WGS) entry which is preliminary data.</text>
</comment>
<name>D0WF61_SLAES</name>
<protein>
    <submittedName>
        <fullName evidence="3">Tat pathway signal sequence domain protein</fullName>
    </submittedName>
</protein>
<organism evidence="3 4">
    <name type="scientific">Slackia exigua (strain ATCC 700122 / DSM 15923 / CIP 105133 / JCM 11022 / KCTC 5966 / S-7)</name>
    <dbReference type="NCBI Taxonomy" id="649764"/>
    <lineage>
        <taxon>Bacteria</taxon>
        <taxon>Bacillati</taxon>
        <taxon>Actinomycetota</taxon>
        <taxon>Coriobacteriia</taxon>
        <taxon>Eggerthellales</taxon>
        <taxon>Eggerthellaceae</taxon>
        <taxon>Slackia</taxon>
    </lineage>
</organism>
<gene>
    <name evidence="3" type="ORF">HMPREF0762_00573</name>
</gene>
<dbReference type="RefSeq" id="WP_006361822.1">
    <property type="nucleotide sequence ID" value="NZ_GG700630.1"/>
</dbReference>
<accession>D0WF61</accession>
<dbReference type="EMBL" id="ACUX02000005">
    <property type="protein sequence ID" value="EEZ61931.1"/>
    <property type="molecule type" value="Genomic_DNA"/>
</dbReference>
<dbReference type="OrthoDB" id="3169575at2"/>
<dbReference type="GeneID" id="85007193"/>
<keyword evidence="2" id="KW-0812">Transmembrane</keyword>
<keyword evidence="2" id="KW-1133">Transmembrane helix</keyword>
<feature type="transmembrane region" description="Helical" evidence="2">
    <location>
        <begin position="56"/>
        <end position="74"/>
    </location>
</feature>
<reference evidence="3" key="1">
    <citation type="submission" date="2009-10" db="EMBL/GenBank/DDBJ databases">
        <authorList>
            <person name="Weinstock G."/>
            <person name="Sodergren E."/>
            <person name="Clifton S."/>
            <person name="Fulton L."/>
            <person name="Fulton B."/>
            <person name="Courtney L."/>
            <person name="Fronick C."/>
            <person name="Harrison M."/>
            <person name="Strong C."/>
            <person name="Farmer C."/>
            <person name="Delahaunty K."/>
            <person name="Markovic C."/>
            <person name="Hall O."/>
            <person name="Minx P."/>
            <person name="Tomlinson C."/>
            <person name="Mitreva M."/>
            <person name="Nelson J."/>
            <person name="Hou S."/>
            <person name="Wollam A."/>
            <person name="Pepin K.H."/>
            <person name="Johnson M."/>
            <person name="Bhonagiri V."/>
            <person name="Nash W.E."/>
            <person name="Warren W."/>
            <person name="Chinwalla A."/>
            <person name="Mardis E.R."/>
            <person name="Wilson R.K."/>
        </authorList>
    </citation>
    <scope>NUCLEOTIDE SEQUENCE [LARGE SCALE GENOMIC DNA]</scope>
    <source>
        <strain evidence="3">ATCC 700122</strain>
    </source>
</reference>
<feature type="compositionally biased region" description="Low complexity" evidence="1">
    <location>
        <begin position="608"/>
        <end position="631"/>
    </location>
</feature>
<evidence type="ECO:0000313" key="3">
    <source>
        <dbReference type="EMBL" id="EEZ61931.1"/>
    </source>
</evidence>